<name>A0A7R8XC55_9CRUS</name>
<feature type="compositionally biased region" description="Basic and acidic residues" evidence="5">
    <location>
        <begin position="848"/>
        <end position="857"/>
    </location>
</feature>
<feature type="transmembrane region" description="Helical" evidence="6">
    <location>
        <begin position="59"/>
        <end position="83"/>
    </location>
</feature>
<dbReference type="GO" id="GO:1990573">
    <property type="term" value="P:potassium ion import across plasma membrane"/>
    <property type="evidence" value="ECO:0007669"/>
    <property type="project" value="TreeGrafter"/>
</dbReference>
<organism evidence="9">
    <name type="scientific">Darwinula stevensoni</name>
    <dbReference type="NCBI Taxonomy" id="69355"/>
    <lineage>
        <taxon>Eukaryota</taxon>
        <taxon>Metazoa</taxon>
        <taxon>Ecdysozoa</taxon>
        <taxon>Arthropoda</taxon>
        <taxon>Crustacea</taxon>
        <taxon>Oligostraca</taxon>
        <taxon>Ostracoda</taxon>
        <taxon>Podocopa</taxon>
        <taxon>Podocopida</taxon>
        <taxon>Darwinulocopina</taxon>
        <taxon>Darwinuloidea</taxon>
        <taxon>Darwinulidae</taxon>
        <taxon>Darwinula</taxon>
    </lineage>
</organism>
<dbReference type="GO" id="GO:0055064">
    <property type="term" value="P:chloride ion homeostasis"/>
    <property type="evidence" value="ECO:0007669"/>
    <property type="project" value="TreeGrafter"/>
</dbReference>
<feature type="transmembrane region" description="Helical" evidence="6">
    <location>
        <begin position="90"/>
        <end position="110"/>
    </location>
</feature>
<gene>
    <name evidence="9" type="ORF">DSTB1V02_LOCUS7654</name>
</gene>
<feature type="transmembrane region" description="Helical" evidence="6">
    <location>
        <begin position="116"/>
        <end position="136"/>
    </location>
</feature>
<evidence type="ECO:0000313" key="10">
    <source>
        <dbReference type="Proteomes" id="UP000677054"/>
    </source>
</evidence>
<feature type="compositionally biased region" description="Basic and acidic residues" evidence="5">
    <location>
        <begin position="11"/>
        <end position="39"/>
    </location>
</feature>
<evidence type="ECO:0000256" key="6">
    <source>
        <dbReference type="SAM" id="Phobius"/>
    </source>
</evidence>
<dbReference type="OrthoDB" id="2020542at2759"/>
<dbReference type="Pfam" id="PF00324">
    <property type="entry name" value="AA_permease"/>
    <property type="match status" value="2"/>
</dbReference>
<dbReference type="Proteomes" id="UP000677054">
    <property type="component" value="Unassembled WGS sequence"/>
</dbReference>
<evidence type="ECO:0000256" key="1">
    <source>
        <dbReference type="ARBA" id="ARBA00004141"/>
    </source>
</evidence>
<feature type="transmembrane region" description="Helical" evidence="6">
    <location>
        <begin position="370"/>
        <end position="389"/>
    </location>
</feature>
<feature type="domain" description="SLC12A transporter C-terminal" evidence="8">
    <location>
        <begin position="702"/>
        <end position="964"/>
    </location>
</feature>
<dbReference type="PANTHER" id="PTHR11827:SF103">
    <property type="entry name" value="SODIUM CHLORIDE COTRANSPORTER 69, ISOFORM E"/>
    <property type="match status" value="1"/>
</dbReference>
<feature type="compositionally biased region" description="Basic and acidic residues" evidence="5">
    <location>
        <begin position="865"/>
        <end position="877"/>
    </location>
</feature>
<dbReference type="InterPro" id="IPR004842">
    <property type="entry name" value="SLC12A_fam"/>
</dbReference>
<keyword evidence="3 6" id="KW-1133">Transmembrane helix</keyword>
<feature type="transmembrane region" description="Helical" evidence="6">
    <location>
        <begin position="556"/>
        <end position="576"/>
    </location>
</feature>
<dbReference type="EMBL" id="CAJPEV010001601">
    <property type="protein sequence ID" value="CAG0893458.1"/>
    <property type="molecule type" value="Genomic_DNA"/>
</dbReference>
<feature type="transmembrane region" description="Helical" evidence="6">
    <location>
        <begin position="206"/>
        <end position="229"/>
    </location>
</feature>
<protein>
    <submittedName>
        <fullName evidence="9">Uncharacterized protein</fullName>
    </submittedName>
</protein>
<evidence type="ECO:0000256" key="4">
    <source>
        <dbReference type="ARBA" id="ARBA00023136"/>
    </source>
</evidence>
<feature type="domain" description="Amino acid permease/ SLC12A" evidence="7">
    <location>
        <begin position="422"/>
        <end position="693"/>
    </location>
</feature>
<feature type="transmembrane region" description="Helical" evidence="6">
    <location>
        <begin position="611"/>
        <end position="629"/>
    </location>
</feature>
<dbReference type="InterPro" id="IPR018491">
    <property type="entry name" value="SLC12_C"/>
</dbReference>
<reference evidence="9" key="1">
    <citation type="submission" date="2020-11" db="EMBL/GenBank/DDBJ databases">
        <authorList>
            <person name="Tran Van P."/>
        </authorList>
    </citation>
    <scope>NUCLEOTIDE SEQUENCE</scope>
</reference>
<dbReference type="GO" id="GO:0006884">
    <property type="term" value="P:cell volume homeostasis"/>
    <property type="evidence" value="ECO:0007669"/>
    <property type="project" value="TreeGrafter"/>
</dbReference>
<proteinExistence type="predicted"/>
<feature type="transmembrane region" description="Helical" evidence="6">
    <location>
        <begin position="157"/>
        <end position="178"/>
    </location>
</feature>
<feature type="region of interest" description="Disordered" evidence="5">
    <location>
        <begin position="848"/>
        <end position="878"/>
    </location>
</feature>
<keyword evidence="2 6" id="KW-0812">Transmembrane</keyword>
<feature type="transmembrane region" description="Helical" evidence="6">
    <location>
        <begin position="241"/>
        <end position="260"/>
    </location>
</feature>
<dbReference type="InterPro" id="IPR004841">
    <property type="entry name" value="AA-permease/SLC12A_dom"/>
</dbReference>
<feature type="transmembrane region" description="Helical" evidence="6">
    <location>
        <begin position="286"/>
        <end position="307"/>
    </location>
</feature>
<dbReference type="EMBL" id="LR901118">
    <property type="protein sequence ID" value="CAD7247829.1"/>
    <property type="molecule type" value="Genomic_DNA"/>
</dbReference>
<comment type="subcellular location">
    <subcellularLocation>
        <location evidence="1">Membrane</location>
        <topology evidence="1">Multi-pass membrane protein</topology>
    </subcellularLocation>
</comment>
<dbReference type="Gene3D" id="1.20.1740.10">
    <property type="entry name" value="Amino acid/polyamine transporter I"/>
    <property type="match status" value="2"/>
</dbReference>
<dbReference type="AlphaFoldDB" id="A0A7R8XC55"/>
<sequence>MSIQAGYQRPTLDDLHGASFHDKPTTSPDDKPADEEKASRPSQKGVHKMGWMEGVLVSLYNSFILVGIRIDVVLLMMSMAMFVSQMPCLLNIWGVMLFLRLTWVVGQAGIGEGLLLISASNLVTIITSVSMSAIATNGQIKGGGIYYMISRSLGAEFGGAIGLMFTIANSIACAMHLIGFCESIKDLLRLEFDNMVILDGGHNDTRIIGCITAVVILGIAIVGGIYFMISRSLGAEFGGAIGLMFTIANAIACAMYVIGFCDSLKDLLRLEFDNMVILDGGHNDTRIVGCATAVIVLGIAIVGLKWVSKAQLALLVILVAAQVDFIVGSFMGPSSKDTIAKGFVGCKDEVFRHNWYSAYGPSRIDDSDQGFFSVFAVFFPAVTGIVAGANMSGDLKGWCVDGHELNFAPWNRSYNLDVGVLDPGSAIPKGTLVAVFITFTSYIGYGMMSGACSVREASGNPEEVLDMENLSSVFLHPAFNCTGRDCEWGLLQNSQMMTVVSAWGPLIYGGCFAATLSSAIASIVGGPRALAKDRLYPGLHFFAVGHGPNNDPLRGYIACFLLSIACILIADLNAVATLQVNFFLAAYGLINFSAFHSSFSKFPGWRPAFKFYNLWLSLLGTGICAAVMFLIQWDVALATFAVTLILYLYVSYRRPDANWGSSTQAAASTNALRYVQSMNRVEDHVKTYRPQVLVLAGHPSTRPALMDFAHLITKSYALLIVGHVVRDSLQYDNRVSLIQKGYTWLNRHHIKGFYDVVESDRLDLGTKALLQLSGLGRLRPNMVLLGFKADWAKCDLLVTLRYVNVIHEAFDNCLAVGILRLQGGLDFSSFVEENGEIAEEKLNISKSCEDEKGESETRSTSSGELAHETKSSEKSQSSERIAMNLTYCGIGGAALPDDVLDNLTRFQHPLKKGTRMDVWWLYDDGGLTILLPYILKQRAQFSFASLRIFSLASSKGELEHEQRREGMRILCSSHPRRFSFAPLCIRGFDTYDHTDSISQWCCYRMCRRCDYTGAQALSYEDGKRR</sequence>
<evidence type="ECO:0000256" key="5">
    <source>
        <dbReference type="SAM" id="MobiDB-lite"/>
    </source>
</evidence>
<keyword evidence="4 6" id="KW-0472">Membrane</keyword>
<dbReference type="GO" id="GO:0008511">
    <property type="term" value="F:sodium:potassium:chloride symporter activity"/>
    <property type="evidence" value="ECO:0007669"/>
    <property type="project" value="TreeGrafter"/>
</dbReference>
<dbReference type="GO" id="GO:0055075">
    <property type="term" value="P:potassium ion homeostasis"/>
    <property type="evidence" value="ECO:0007669"/>
    <property type="project" value="TreeGrafter"/>
</dbReference>
<dbReference type="GO" id="GO:0055078">
    <property type="term" value="P:sodium ion homeostasis"/>
    <property type="evidence" value="ECO:0007669"/>
    <property type="project" value="TreeGrafter"/>
</dbReference>
<feature type="region of interest" description="Disordered" evidence="5">
    <location>
        <begin position="1"/>
        <end position="45"/>
    </location>
</feature>
<dbReference type="Pfam" id="PF03522">
    <property type="entry name" value="SLC12"/>
    <property type="match status" value="1"/>
</dbReference>
<evidence type="ECO:0000256" key="3">
    <source>
        <dbReference type="ARBA" id="ARBA00022989"/>
    </source>
</evidence>
<evidence type="ECO:0000256" key="2">
    <source>
        <dbReference type="ARBA" id="ARBA00022692"/>
    </source>
</evidence>
<evidence type="ECO:0000259" key="8">
    <source>
        <dbReference type="Pfam" id="PF03522"/>
    </source>
</evidence>
<feature type="transmembrane region" description="Helical" evidence="6">
    <location>
        <begin position="312"/>
        <end position="331"/>
    </location>
</feature>
<feature type="transmembrane region" description="Helical" evidence="6">
    <location>
        <begin position="582"/>
        <end position="599"/>
    </location>
</feature>
<feature type="domain" description="Amino acid permease/ SLC12A" evidence="7">
    <location>
        <begin position="215"/>
        <end position="396"/>
    </location>
</feature>
<evidence type="ECO:0000259" key="7">
    <source>
        <dbReference type="Pfam" id="PF00324"/>
    </source>
</evidence>
<dbReference type="PANTHER" id="PTHR11827">
    <property type="entry name" value="SOLUTE CARRIER FAMILY 12, CATION COTRANSPORTERS"/>
    <property type="match status" value="1"/>
</dbReference>
<accession>A0A7R8XC55</accession>
<dbReference type="GO" id="GO:0016020">
    <property type="term" value="C:membrane"/>
    <property type="evidence" value="ECO:0007669"/>
    <property type="project" value="UniProtKB-SubCell"/>
</dbReference>
<feature type="transmembrane region" description="Helical" evidence="6">
    <location>
        <begin position="635"/>
        <end position="652"/>
    </location>
</feature>
<keyword evidence="10" id="KW-1185">Reference proteome</keyword>
<evidence type="ECO:0000313" key="9">
    <source>
        <dbReference type="EMBL" id="CAD7247829.1"/>
    </source>
</evidence>